<name>A0AAJ0GN80_9PEZI</name>
<evidence type="ECO:0000313" key="10">
    <source>
        <dbReference type="EMBL" id="KAK3303074.1"/>
    </source>
</evidence>
<dbReference type="InterPro" id="IPR046373">
    <property type="entry name" value="Acyl-CoA_Oxase/DH_mid-dom_sf"/>
</dbReference>
<dbReference type="PANTHER" id="PTHR48083">
    <property type="entry name" value="MEDIUM-CHAIN SPECIFIC ACYL-COA DEHYDROGENASE, MITOCHONDRIAL-RELATED"/>
    <property type="match status" value="1"/>
</dbReference>
<feature type="domain" description="Acyl-CoA oxidase/dehydrogenase middle" evidence="8">
    <location>
        <begin position="158"/>
        <end position="256"/>
    </location>
</feature>
<dbReference type="GO" id="GO:0003995">
    <property type="term" value="F:acyl-CoA dehydrogenase activity"/>
    <property type="evidence" value="ECO:0007669"/>
    <property type="project" value="InterPro"/>
</dbReference>
<dbReference type="PROSITE" id="PS00072">
    <property type="entry name" value="ACYL_COA_DH_1"/>
    <property type="match status" value="1"/>
</dbReference>
<accession>A0AAJ0GN80</accession>
<dbReference type="InterPro" id="IPR013786">
    <property type="entry name" value="AcylCoA_DH/ox_N"/>
</dbReference>
<evidence type="ECO:0000259" key="8">
    <source>
        <dbReference type="Pfam" id="PF02770"/>
    </source>
</evidence>
<dbReference type="InterPro" id="IPR006091">
    <property type="entry name" value="Acyl-CoA_Oxase/DH_mid-dom"/>
</dbReference>
<protein>
    <submittedName>
        <fullName evidence="10">Acyl-CoA dehydrogenase/oxidase</fullName>
    </submittedName>
</protein>
<dbReference type="EMBL" id="JAUDZG010000006">
    <property type="protein sequence ID" value="KAK3303074.1"/>
    <property type="molecule type" value="Genomic_DNA"/>
</dbReference>
<evidence type="ECO:0000256" key="1">
    <source>
        <dbReference type="ARBA" id="ARBA00001974"/>
    </source>
</evidence>
<reference evidence="10" key="2">
    <citation type="submission" date="2023-06" db="EMBL/GenBank/DDBJ databases">
        <authorList>
            <consortium name="Lawrence Berkeley National Laboratory"/>
            <person name="Mondo S.J."/>
            <person name="Hensen N."/>
            <person name="Bonometti L."/>
            <person name="Westerberg I."/>
            <person name="Brannstrom I.O."/>
            <person name="Guillou S."/>
            <person name="Cros-Aarteil S."/>
            <person name="Calhoun S."/>
            <person name="Haridas S."/>
            <person name="Kuo A."/>
            <person name="Pangilinan J."/>
            <person name="Riley R."/>
            <person name="Labutti K."/>
            <person name="Andreopoulos B."/>
            <person name="Lipzen A."/>
            <person name="Chen C."/>
            <person name="Yanf M."/>
            <person name="Daum C."/>
            <person name="Ng V."/>
            <person name="Clum A."/>
            <person name="Steindorff A."/>
            <person name="Ohm R."/>
            <person name="Martin F."/>
            <person name="Silar P."/>
            <person name="Natvig D."/>
            <person name="Lalanne C."/>
            <person name="Gautier V."/>
            <person name="Ament-Velasquez S.L."/>
            <person name="Kruys A."/>
            <person name="Hutchinson M.I."/>
            <person name="Powell A.J."/>
            <person name="Barry K."/>
            <person name="Miller A.N."/>
            <person name="Grigoriev I.V."/>
            <person name="Debuchy R."/>
            <person name="Gladieux P."/>
            <person name="Thoren M.H."/>
            <person name="Johannesson H."/>
        </authorList>
    </citation>
    <scope>NUCLEOTIDE SEQUENCE</scope>
    <source>
        <strain evidence="10">CBS 333.67</strain>
    </source>
</reference>
<evidence type="ECO:0000256" key="6">
    <source>
        <dbReference type="RuleBase" id="RU362125"/>
    </source>
</evidence>
<evidence type="ECO:0000256" key="5">
    <source>
        <dbReference type="ARBA" id="ARBA00023002"/>
    </source>
</evidence>
<keyword evidence="11" id="KW-1185">Reference proteome</keyword>
<dbReference type="GO" id="GO:0033539">
    <property type="term" value="P:fatty acid beta-oxidation using acyl-CoA dehydrogenase"/>
    <property type="evidence" value="ECO:0007669"/>
    <property type="project" value="TreeGrafter"/>
</dbReference>
<keyword evidence="3 6" id="KW-0285">Flavoprotein</keyword>
<dbReference type="GO" id="GO:0005737">
    <property type="term" value="C:cytoplasm"/>
    <property type="evidence" value="ECO:0007669"/>
    <property type="project" value="TreeGrafter"/>
</dbReference>
<feature type="domain" description="Acyl-CoA dehydrogenase/oxidase N-terminal" evidence="9">
    <location>
        <begin position="24"/>
        <end position="153"/>
    </location>
</feature>
<evidence type="ECO:0000256" key="2">
    <source>
        <dbReference type="ARBA" id="ARBA00009347"/>
    </source>
</evidence>
<dbReference type="Pfam" id="PF02770">
    <property type="entry name" value="Acyl-CoA_dh_M"/>
    <property type="match status" value="1"/>
</dbReference>
<dbReference type="InterPro" id="IPR009075">
    <property type="entry name" value="AcylCo_DH/oxidase_C"/>
</dbReference>
<comment type="cofactor">
    <cofactor evidence="1 6">
        <name>FAD</name>
        <dbReference type="ChEBI" id="CHEBI:57692"/>
    </cofactor>
</comment>
<evidence type="ECO:0000313" key="11">
    <source>
        <dbReference type="Proteomes" id="UP001273166"/>
    </source>
</evidence>
<dbReference type="InterPro" id="IPR006089">
    <property type="entry name" value="Acyl-CoA_DH_CS"/>
</dbReference>
<dbReference type="Pfam" id="PF02771">
    <property type="entry name" value="Acyl-CoA_dh_N"/>
    <property type="match status" value="1"/>
</dbReference>
<dbReference type="GeneID" id="87885200"/>
<evidence type="ECO:0000259" key="9">
    <source>
        <dbReference type="Pfam" id="PF02771"/>
    </source>
</evidence>
<dbReference type="SUPFAM" id="SSF56645">
    <property type="entry name" value="Acyl-CoA dehydrogenase NM domain-like"/>
    <property type="match status" value="1"/>
</dbReference>
<comment type="caution">
    <text evidence="10">The sequence shown here is derived from an EMBL/GenBank/DDBJ whole genome shotgun (WGS) entry which is preliminary data.</text>
</comment>
<dbReference type="RefSeq" id="XP_062718854.1">
    <property type="nucleotide sequence ID" value="XM_062866371.1"/>
</dbReference>
<dbReference type="SUPFAM" id="SSF47203">
    <property type="entry name" value="Acyl-CoA dehydrogenase C-terminal domain-like"/>
    <property type="match status" value="1"/>
</dbReference>
<evidence type="ECO:0000259" key="7">
    <source>
        <dbReference type="Pfam" id="PF00441"/>
    </source>
</evidence>
<evidence type="ECO:0000256" key="3">
    <source>
        <dbReference type="ARBA" id="ARBA00022630"/>
    </source>
</evidence>
<dbReference type="PANTHER" id="PTHR48083:SF15">
    <property type="entry name" value="ACYL-COA DEHYDROGENASE APDG"/>
    <property type="match status" value="1"/>
</dbReference>
<dbReference type="InterPro" id="IPR036250">
    <property type="entry name" value="AcylCo_DH-like_C"/>
</dbReference>
<evidence type="ECO:0000256" key="4">
    <source>
        <dbReference type="ARBA" id="ARBA00022827"/>
    </source>
</evidence>
<dbReference type="Proteomes" id="UP001273166">
    <property type="component" value="Unassembled WGS sequence"/>
</dbReference>
<keyword evidence="4 6" id="KW-0274">FAD</keyword>
<dbReference type="Pfam" id="PF00441">
    <property type="entry name" value="Acyl-CoA_dh_1"/>
    <property type="match status" value="1"/>
</dbReference>
<gene>
    <name evidence="10" type="ORF">B0T15DRAFT_486582</name>
</gene>
<sequence>MSAPVPIPFSEPPYLLGLPSPHFTPSHRAWQAAIRPWLQAQLHAHAVEWEQSGTLPPTVFQTFAQANMLIPCLPAPLPASWLKKLGIHALMGGLRVEDFDSLHQYIFGDEMARSGLAGPGASLTTGMAFGVPLILKFGSAELQGRVLPDLLMGRKRCCIAITEPDAGSDVAGIVTTAVKSEDGKCWVLNGSKKWITNAIWSGYASMAVRTGPPGSGASGISSLLVPLKNHPGVTMRRISVSGLASSGTTYIELDDVRVPVENLIGKENQGMRYIMTNFNHERLAVATGATRQARVALSAAFEYVMKREAFGKPLVEQPVVRHRLAKAGALLESLTAWVEQFAFMMTKLPHREADILLGGPTAMLKAQAGMVLKECADTAVLLFGGNGYTKTGQGQLVEMLYRDVMGARIPGGSEDVLLDLAVRQLVKIYKVHTNMLQAAATPKL</sequence>
<comment type="similarity">
    <text evidence="2 6">Belongs to the acyl-CoA dehydrogenase family.</text>
</comment>
<proteinExistence type="inferred from homology"/>
<dbReference type="Gene3D" id="1.20.140.10">
    <property type="entry name" value="Butyryl-CoA Dehydrogenase, subunit A, domain 3"/>
    <property type="match status" value="1"/>
</dbReference>
<keyword evidence="5 6" id="KW-0560">Oxidoreductase</keyword>
<dbReference type="GO" id="GO:0050660">
    <property type="term" value="F:flavin adenine dinucleotide binding"/>
    <property type="evidence" value="ECO:0007669"/>
    <property type="project" value="InterPro"/>
</dbReference>
<dbReference type="InterPro" id="IPR050741">
    <property type="entry name" value="Acyl-CoA_dehydrogenase"/>
</dbReference>
<dbReference type="InterPro" id="IPR009100">
    <property type="entry name" value="AcylCoA_DH/oxidase_NM_dom_sf"/>
</dbReference>
<dbReference type="InterPro" id="IPR037069">
    <property type="entry name" value="AcylCoA_DH/ox_N_sf"/>
</dbReference>
<dbReference type="Gene3D" id="2.40.110.10">
    <property type="entry name" value="Butyryl-CoA Dehydrogenase, subunit A, domain 2"/>
    <property type="match status" value="1"/>
</dbReference>
<organism evidence="10 11">
    <name type="scientific">Chaetomium strumarium</name>
    <dbReference type="NCBI Taxonomy" id="1170767"/>
    <lineage>
        <taxon>Eukaryota</taxon>
        <taxon>Fungi</taxon>
        <taxon>Dikarya</taxon>
        <taxon>Ascomycota</taxon>
        <taxon>Pezizomycotina</taxon>
        <taxon>Sordariomycetes</taxon>
        <taxon>Sordariomycetidae</taxon>
        <taxon>Sordariales</taxon>
        <taxon>Chaetomiaceae</taxon>
        <taxon>Chaetomium</taxon>
    </lineage>
</organism>
<feature type="domain" description="Acyl-CoA dehydrogenase/oxidase C-terminal" evidence="7">
    <location>
        <begin position="268"/>
        <end position="425"/>
    </location>
</feature>
<dbReference type="AlphaFoldDB" id="A0AAJ0GN80"/>
<reference evidence="10" key="1">
    <citation type="journal article" date="2023" name="Mol. Phylogenet. Evol.">
        <title>Genome-scale phylogeny and comparative genomics of the fungal order Sordariales.</title>
        <authorList>
            <person name="Hensen N."/>
            <person name="Bonometti L."/>
            <person name="Westerberg I."/>
            <person name="Brannstrom I.O."/>
            <person name="Guillou S."/>
            <person name="Cros-Aarteil S."/>
            <person name="Calhoun S."/>
            <person name="Haridas S."/>
            <person name="Kuo A."/>
            <person name="Mondo S."/>
            <person name="Pangilinan J."/>
            <person name="Riley R."/>
            <person name="LaButti K."/>
            <person name="Andreopoulos B."/>
            <person name="Lipzen A."/>
            <person name="Chen C."/>
            <person name="Yan M."/>
            <person name="Daum C."/>
            <person name="Ng V."/>
            <person name="Clum A."/>
            <person name="Steindorff A."/>
            <person name="Ohm R.A."/>
            <person name="Martin F."/>
            <person name="Silar P."/>
            <person name="Natvig D.O."/>
            <person name="Lalanne C."/>
            <person name="Gautier V."/>
            <person name="Ament-Velasquez S.L."/>
            <person name="Kruys A."/>
            <person name="Hutchinson M.I."/>
            <person name="Powell A.J."/>
            <person name="Barry K."/>
            <person name="Miller A.N."/>
            <person name="Grigoriev I.V."/>
            <person name="Debuchy R."/>
            <person name="Gladieux P."/>
            <person name="Hiltunen Thoren M."/>
            <person name="Johannesson H."/>
        </authorList>
    </citation>
    <scope>NUCLEOTIDE SEQUENCE</scope>
    <source>
        <strain evidence="10">CBS 333.67</strain>
    </source>
</reference>
<dbReference type="Gene3D" id="1.10.540.10">
    <property type="entry name" value="Acyl-CoA dehydrogenase/oxidase, N-terminal domain"/>
    <property type="match status" value="1"/>
</dbReference>